<evidence type="ECO:0000313" key="3">
    <source>
        <dbReference type="Proteomes" id="UP001148838"/>
    </source>
</evidence>
<reference evidence="2 3" key="1">
    <citation type="journal article" date="2022" name="Allergy">
        <title>Genome assembly and annotation of Periplaneta americana reveal a comprehensive cockroach allergen profile.</title>
        <authorList>
            <person name="Wang L."/>
            <person name="Xiong Q."/>
            <person name="Saelim N."/>
            <person name="Wang L."/>
            <person name="Nong W."/>
            <person name="Wan A.T."/>
            <person name="Shi M."/>
            <person name="Liu X."/>
            <person name="Cao Q."/>
            <person name="Hui J.H.L."/>
            <person name="Sookrung N."/>
            <person name="Leung T.F."/>
            <person name="Tungtrongchitr A."/>
            <person name="Tsui S.K.W."/>
        </authorList>
    </citation>
    <scope>NUCLEOTIDE SEQUENCE [LARGE SCALE GENOMIC DNA]</scope>
    <source>
        <strain evidence="2">PWHHKU_190912</strain>
    </source>
</reference>
<protein>
    <submittedName>
        <fullName evidence="2">Uncharacterized protein</fullName>
    </submittedName>
</protein>
<evidence type="ECO:0000256" key="1">
    <source>
        <dbReference type="SAM" id="SignalP"/>
    </source>
</evidence>
<organism evidence="2 3">
    <name type="scientific">Periplaneta americana</name>
    <name type="common">American cockroach</name>
    <name type="synonym">Blatta americana</name>
    <dbReference type="NCBI Taxonomy" id="6978"/>
    <lineage>
        <taxon>Eukaryota</taxon>
        <taxon>Metazoa</taxon>
        <taxon>Ecdysozoa</taxon>
        <taxon>Arthropoda</taxon>
        <taxon>Hexapoda</taxon>
        <taxon>Insecta</taxon>
        <taxon>Pterygota</taxon>
        <taxon>Neoptera</taxon>
        <taxon>Polyneoptera</taxon>
        <taxon>Dictyoptera</taxon>
        <taxon>Blattodea</taxon>
        <taxon>Blattoidea</taxon>
        <taxon>Blattidae</taxon>
        <taxon>Blattinae</taxon>
        <taxon>Periplaneta</taxon>
    </lineage>
</organism>
<keyword evidence="3" id="KW-1185">Reference proteome</keyword>
<name>A0ABQ8T985_PERAM</name>
<comment type="caution">
    <text evidence="2">The sequence shown here is derived from an EMBL/GenBank/DDBJ whole genome shotgun (WGS) entry which is preliminary data.</text>
</comment>
<sequence>MNNKRYYTIVQVLLTLLVLSAAEVFDVTTVCRYGVEPSMINSTSTVYNNKLSIEIRARNNALGLPLIVHNSTPIEYNVGVNVEQCTFPVESCKWEKKNFEESPADDYQPLMPNKKESRYLYINRNMTRNLRFFKQLEFDFSTTDSYGHMAILLLDAAGDIASSDMYYIQLLNGRNGPCQLFKCSSSVGSTKQNIIGRTTRLCRLQDSERNRLRVFENKILGKISGNKRDEVTKEWRKLQNAELHALYSSPYIIRKIKSRRLRWTGHVARMGESRNAYRMLVERPEGKRPLWRPRCRWKGDIKVDLREVRYDDRDWINLAQDRDRWSAVMNLRIPKKLC</sequence>
<gene>
    <name evidence="2" type="ORF">ANN_03968</name>
</gene>
<accession>A0ABQ8T985</accession>
<keyword evidence="1" id="KW-0732">Signal</keyword>
<feature type="signal peptide" evidence="1">
    <location>
        <begin position="1"/>
        <end position="22"/>
    </location>
</feature>
<feature type="chain" id="PRO_5047326098" evidence="1">
    <location>
        <begin position="23"/>
        <end position="338"/>
    </location>
</feature>
<evidence type="ECO:0000313" key="2">
    <source>
        <dbReference type="EMBL" id="KAJ4442382.1"/>
    </source>
</evidence>
<dbReference type="Proteomes" id="UP001148838">
    <property type="component" value="Unassembled WGS sequence"/>
</dbReference>
<dbReference type="EMBL" id="JAJSOF020000013">
    <property type="protein sequence ID" value="KAJ4442382.1"/>
    <property type="molecule type" value="Genomic_DNA"/>
</dbReference>
<proteinExistence type="predicted"/>